<gene>
    <name evidence="2" type="ORF">I872_02200</name>
</gene>
<name>A0ABN4B3F4_STRCR</name>
<protein>
    <recommendedName>
        <fullName evidence="4">RDD family protein</fullName>
    </recommendedName>
</protein>
<proteinExistence type="predicted"/>
<evidence type="ECO:0008006" key="4">
    <source>
        <dbReference type="Google" id="ProtNLM"/>
    </source>
</evidence>
<sequence length="165" mass="19314">MNKNKTKDRGANPNEWIWLDKVNTWLKCHGFLAWLLDFSVLMLFAMITGILVFQIPFLPTYLKSNYVFPLFINILVLLYYAYGSILRENSAKRVTSLKDLVNLLLYINPMALLFHYFGVRSRRHRPLLPLPTLDHRYVWFPIATYIIFFLIAAVITIASKGSKKK</sequence>
<keyword evidence="3" id="KW-1185">Reference proteome</keyword>
<accession>A0ABN4B3F4</accession>
<evidence type="ECO:0000313" key="2">
    <source>
        <dbReference type="EMBL" id="AGK70550.1"/>
    </source>
</evidence>
<keyword evidence="1" id="KW-0472">Membrane</keyword>
<evidence type="ECO:0000313" key="3">
    <source>
        <dbReference type="Proteomes" id="UP000013306"/>
    </source>
</evidence>
<dbReference type="Proteomes" id="UP000013306">
    <property type="component" value="Chromosome"/>
</dbReference>
<organism evidence="2 3">
    <name type="scientific">Streptococcus cristatus AS 1.3089</name>
    <dbReference type="NCBI Taxonomy" id="1302863"/>
    <lineage>
        <taxon>Bacteria</taxon>
        <taxon>Bacillati</taxon>
        <taxon>Bacillota</taxon>
        <taxon>Bacilli</taxon>
        <taxon>Lactobacillales</taxon>
        <taxon>Streptococcaceae</taxon>
        <taxon>Streptococcus</taxon>
    </lineage>
</organism>
<feature type="transmembrane region" description="Helical" evidence="1">
    <location>
        <begin position="137"/>
        <end position="158"/>
    </location>
</feature>
<keyword evidence="1" id="KW-0812">Transmembrane</keyword>
<reference evidence="2 3" key="1">
    <citation type="journal article" date="2013" name="Genome Announc.">
        <title>Complete Genome Sequence of an Oral Commensal, Streptococcus oligofermentans Strain AS 1.3089.</title>
        <authorList>
            <person name="Tong H."/>
            <person name="Shang N."/>
            <person name="Liu L."/>
            <person name="Wang X."/>
            <person name="Cai J."/>
            <person name="Dong X."/>
        </authorList>
    </citation>
    <scope>NUCLEOTIDE SEQUENCE [LARGE SCALE GENOMIC DNA]</scope>
    <source>
        <strain evidence="2 3">AS 1.3089</strain>
    </source>
</reference>
<feature type="transmembrane region" description="Helical" evidence="1">
    <location>
        <begin position="97"/>
        <end position="117"/>
    </location>
</feature>
<feature type="transmembrane region" description="Helical" evidence="1">
    <location>
        <begin position="66"/>
        <end position="85"/>
    </location>
</feature>
<dbReference type="EMBL" id="CP004409">
    <property type="protein sequence ID" value="AGK70550.1"/>
    <property type="molecule type" value="Genomic_DNA"/>
</dbReference>
<evidence type="ECO:0000256" key="1">
    <source>
        <dbReference type="SAM" id="Phobius"/>
    </source>
</evidence>
<feature type="transmembrane region" description="Helical" evidence="1">
    <location>
        <begin position="31"/>
        <end position="54"/>
    </location>
</feature>
<dbReference type="RefSeq" id="WP_015604538.1">
    <property type="nucleotide sequence ID" value="NC_021175.1"/>
</dbReference>
<keyword evidence="1" id="KW-1133">Transmembrane helix</keyword>